<dbReference type="GO" id="GO:0005886">
    <property type="term" value="C:plasma membrane"/>
    <property type="evidence" value="ECO:0000318"/>
    <property type="project" value="GO_Central"/>
</dbReference>
<evidence type="ECO:0000256" key="6">
    <source>
        <dbReference type="ARBA" id="ARBA00022982"/>
    </source>
</evidence>
<keyword evidence="5 13" id="KW-0732">Signal</keyword>
<organism evidence="15 16">
    <name type="scientific">Hordeum vulgare subsp. vulgare</name>
    <name type="common">Domesticated barley</name>
    <dbReference type="NCBI Taxonomy" id="112509"/>
    <lineage>
        <taxon>Eukaryota</taxon>
        <taxon>Viridiplantae</taxon>
        <taxon>Streptophyta</taxon>
        <taxon>Embryophyta</taxon>
        <taxon>Tracheophyta</taxon>
        <taxon>Spermatophyta</taxon>
        <taxon>Magnoliopsida</taxon>
        <taxon>Liliopsida</taxon>
        <taxon>Poales</taxon>
        <taxon>Poaceae</taxon>
        <taxon>BOP clade</taxon>
        <taxon>Pooideae</taxon>
        <taxon>Triticodae</taxon>
        <taxon>Triticeae</taxon>
        <taxon>Hordeinae</taxon>
        <taxon>Hordeum</taxon>
    </lineage>
</organism>
<dbReference type="RefSeq" id="XP_044949153.1">
    <property type="nucleotide sequence ID" value="XM_045093218.1"/>
</dbReference>
<evidence type="ECO:0000256" key="5">
    <source>
        <dbReference type="ARBA" id="ARBA00022729"/>
    </source>
</evidence>
<dbReference type="CDD" id="cd04216">
    <property type="entry name" value="Phytocyanin"/>
    <property type="match status" value="1"/>
</dbReference>
<evidence type="ECO:0000256" key="1">
    <source>
        <dbReference type="ARBA" id="ARBA00004479"/>
    </source>
</evidence>
<proteinExistence type="predicted"/>
<dbReference type="Proteomes" id="UP000011116">
    <property type="component" value="Chromosome 5H"/>
</dbReference>
<dbReference type="EnsemblPlants" id="HORVU.MOREX.r3.5HG0517730.1">
    <property type="protein sequence ID" value="HORVU.MOREX.r3.5HG0517730.1"/>
    <property type="gene ID" value="HORVU.MOREX.r3.5HG0517730"/>
</dbReference>
<keyword evidence="3" id="KW-0812">Transmembrane</keyword>
<keyword evidence="11" id="KW-0325">Glycoprotein</keyword>
<comment type="subcellular location">
    <subcellularLocation>
        <location evidence="1">Membrane</location>
        <topology evidence="1">Single-pass type I membrane protein</topology>
    </subcellularLocation>
</comment>
<dbReference type="InterPro" id="IPR008972">
    <property type="entry name" value="Cupredoxin"/>
</dbReference>
<dbReference type="Gene3D" id="2.60.40.420">
    <property type="entry name" value="Cupredoxins - blue copper proteins"/>
    <property type="match status" value="1"/>
</dbReference>
<evidence type="ECO:0000256" key="12">
    <source>
        <dbReference type="SAM" id="MobiDB-lite"/>
    </source>
</evidence>
<dbReference type="Gramene" id="HORVU.MOREX.r3.5HG0517730.1">
    <property type="protein sequence ID" value="HORVU.MOREX.r3.5HG0517730.1"/>
    <property type="gene ID" value="HORVU.MOREX.r3.5HG0517730"/>
</dbReference>
<feature type="compositionally biased region" description="Low complexity" evidence="12">
    <location>
        <begin position="139"/>
        <end position="149"/>
    </location>
</feature>
<dbReference type="PANTHER" id="PTHR33021">
    <property type="entry name" value="BLUE COPPER PROTEIN"/>
    <property type="match status" value="1"/>
</dbReference>
<evidence type="ECO:0000256" key="8">
    <source>
        <dbReference type="ARBA" id="ARBA00023008"/>
    </source>
</evidence>
<dbReference type="InterPro" id="IPR039391">
    <property type="entry name" value="Phytocyanin-like"/>
</dbReference>
<dbReference type="InterPro" id="IPR003245">
    <property type="entry name" value="Phytocyanin_dom"/>
</dbReference>
<feature type="domain" description="Phytocyanin" evidence="14">
    <location>
        <begin position="26"/>
        <end position="125"/>
    </location>
</feature>
<evidence type="ECO:0000313" key="15">
    <source>
        <dbReference type="EnsemblPlants" id="HORVU.MOREX.r3.5HG0517730.1"/>
    </source>
</evidence>
<dbReference type="PROSITE" id="PS51485">
    <property type="entry name" value="PHYTOCYANIN"/>
    <property type="match status" value="1"/>
</dbReference>
<feature type="chain" id="PRO_5035188003" description="Phytocyanin domain-containing protein" evidence="13">
    <location>
        <begin position="23"/>
        <end position="160"/>
    </location>
</feature>
<feature type="signal peptide" evidence="13">
    <location>
        <begin position="1"/>
        <end position="22"/>
    </location>
</feature>
<accession>A0A8I6XLN1</accession>
<feature type="region of interest" description="Disordered" evidence="12">
    <location>
        <begin position="134"/>
        <end position="160"/>
    </location>
</feature>
<dbReference type="GeneID" id="123398763"/>
<dbReference type="AlphaFoldDB" id="A0A8I6XLN1"/>
<dbReference type="OrthoDB" id="657271at2759"/>
<evidence type="ECO:0000256" key="2">
    <source>
        <dbReference type="ARBA" id="ARBA00022448"/>
    </source>
</evidence>
<evidence type="ECO:0000256" key="4">
    <source>
        <dbReference type="ARBA" id="ARBA00022723"/>
    </source>
</evidence>
<keyword evidence="9" id="KW-0472">Membrane</keyword>
<reference evidence="15" key="2">
    <citation type="submission" date="2020-10" db="EMBL/GenBank/DDBJ databases">
        <authorList>
            <person name="Scholz U."/>
            <person name="Mascher M."/>
            <person name="Fiebig A."/>
        </authorList>
    </citation>
    <scope>NUCLEOTIDE SEQUENCE [LARGE SCALE GENOMIC DNA]</scope>
    <source>
        <strain evidence="15">cv. Morex</strain>
    </source>
</reference>
<dbReference type="PANTHER" id="PTHR33021:SF408">
    <property type="entry name" value="PHYTOCYANIN DOMAIN-CONTAINING PROTEIN"/>
    <property type="match status" value="1"/>
</dbReference>
<dbReference type="SMR" id="A0A8I6XLN1"/>
<evidence type="ECO:0000256" key="7">
    <source>
        <dbReference type="ARBA" id="ARBA00022989"/>
    </source>
</evidence>
<evidence type="ECO:0000256" key="3">
    <source>
        <dbReference type="ARBA" id="ARBA00022692"/>
    </source>
</evidence>
<evidence type="ECO:0000256" key="10">
    <source>
        <dbReference type="ARBA" id="ARBA00023157"/>
    </source>
</evidence>
<evidence type="ECO:0000256" key="13">
    <source>
        <dbReference type="SAM" id="SignalP"/>
    </source>
</evidence>
<evidence type="ECO:0000256" key="11">
    <source>
        <dbReference type="ARBA" id="ARBA00023180"/>
    </source>
</evidence>
<dbReference type="Pfam" id="PF02298">
    <property type="entry name" value="Cu_bind_like"/>
    <property type="match status" value="1"/>
</dbReference>
<dbReference type="Gramene" id="HORVU.MOREX.r2.5HG0430260.1">
    <property type="protein sequence ID" value="HORVU.MOREX.r2.5HG0430260.1"/>
    <property type="gene ID" value="HORVU.MOREX.r2.5HG0430260"/>
</dbReference>
<keyword evidence="16" id="KW-1185">Reference proteome</keyword>
<name>A0A8I6XLN1_HORVV</name>
<dbReference type="SUPFAM" id="SSF49503">
    <property type="entry name" value="Cupredoxins"/>
    <property type="match status" value="1"/>
</dbReference>
<evidence type="ECO:0000313" key="16">
    <source>
        <dbReference type="Proteomes" id="UP000011116"/>
    </source>
</evidence>
<dbReference type="GO" id="GO:0009055">
    <property type="term" value="F:electron transfer activity"/>
    <property type="evidence" value="ECO:0007669"/>
    <property type="project" value="InterPro"/>
</dbReference>
<sequence length="160" mass="17065">MASKQMLAVAVAIAMVFLPLLAASATVHPVGDGSGWTLGFHYTTWSESKQFTVGDALVFKYNKALHNVVEVSGPDFKACKDTKGAAAWRSGADQVHLGDAGRRWFICTVRNHCQMGMKLNVTILAADALSPAPAPAPAPSSTVPSSSTPHKSRRPFVSKW</sequence>
<keyword evidence="8" id="KW-0186">Copper</keyword>
<dbReference type="GO" id="GO:0009610">
    <property type="term" value="P:response to symbiotic fungus"/>
    <property type="evidence" value="ECO:0007669"/>
    <property type="project" value="UniProtKB-ARBA"/>
</dbReference>
<protein>
    <recommendedName>
        <fullName evidence="14">Phytocyanin domain-containing protein</fullName>
    </recommendedName>
</protein>
<feature type="compositionally biased region" description="Basic residues" evidence="12">
    <location>
        <begin position="150"/>
        <end position="160"/>
    </location>
</feature>
<gene>
    <name evidence="15" type="primary">LOC123398763</name>
</gene>
<keyword evidence="2" id="KW-0813">Transport</keyword>
<reference evidence="16" key="1">
    <citation type="journal article" date="2012" name="Nature">
        <title>A physical, genetic and functional sequence assembly of the barley genome.</title>
        <authorList>
            <consortium name="The International Barley Genome Sequencing Consortium"/>
            <person name="Mayer K.F."/>
            <person name="Waugh R."/>
            <person name="Brown J.W."/>
            <person name="Schulman A."/>
            <person name="Langridge P."/>
            <person name="Platzer M."/>
            <person name="Fincher G.B."/>
            <person name="Muehlbauer G.J."/>
            <person name="Sato K."/>
            <person name="Close T.J."/>
            <person name="Wise R.P."/>
            <person name="Stein N."/>
        </authorList>
    </citation>
    <scope>NUCLEOTIDE SEQUENCE [LARGE SCALE GENOMIC DNA]</scope>
    <source>
        <strain evidence="16">cv. Morex</strain>
    </source>
</reference>
<dbReference type="KEGG" id="hvg:123398763"/>
<evidence type="ECO:0000259" key="14">
    <source>
        <dbReference type="PROSITE" id="PS51485"/>
    </source>
</evidence>
<keyword evidence="6" id="KW-0249">Electron transport</keyword>
<evidence type="ECO:0000256" key="9">
    <source>
        <dbReference type="ARBA" id="ARBA00023136"/>
    </source>
</evidence>
<keyword evidence="4" id="KW-0479">Metal-binding</keyword>
<dbReference type="FunFam" id="2.60.40.420:FF:000067">
    <property type="entry name" value="Cupredoxin superfamily protein"/>
    <property type="match status" value="1"/>
</dbReference>
<reference evidence="15" key="3">
    <citation type="submission" date="2022-01" db="UniProtKB">
        <authorList>
            <consortium name="EnsemblPlants"/>
        </authorList>
    </citation>
    <scope>IDENTIFICATION</scope>
    <source>
        <strain evidence="15">subsp. vulgare</strain>
    </source>
</reference>
<keyword evidence="7" id="KW-1133">Transmembrane helix</keyword>
<keyword evidence="10" id="KW-1015">Disulfide bond</keyword>
<dbReference type="GO" id="GO:0046872">
    <property type="term" value="F:metal ion binding"/>
    <property type="evidence" value="ECO:0007669"/>
    <property type="project" value="UniProtKB-KW"/>
</dbReference>